<accession>A0A8H6WF34</accession>
<dbReference type="Proteomes" id="UP000636479">
    <property type="component" value="Unassembled WGS sequence"/>
</dbReference>
<name>A0A8H6WF34_9AGAR</name>
<proteinExistence type="predicted"/>
<dbReference type="GeneID" id="59340978"/>
<comment type="caution">
    <text evidence="1">The sequence shown here is derived from an EMBL/GenBank/DDBJ whole genome shotgun (WGS) entry which is preliminary data.</text>
</comment>
<keyword evidence="2" id="KW-1185">Reference proteome</keyword>
<evidence type="ECO:0000313" key="2">
    <source>
        <dbReference type="Proteomes" id="UP000636479"/>
    </source>
</evidence>
<evidence type="ECO:0000313" key="1">
    <source>
        <dbReference type="EMBL" id="KAF7316349.1"/>
    </source>
</evidence>
<reference evidence="1" key="1">
    <citation type="submission" date="2020-05" db="EMBL/GenBank/DDBJ databases">
        <title>Mycena genomes resolve the evolution of fungal bioluminescence.</title>
        <authorList>
            <person name="Tsai I.J."/>
        </authorList>
    </citation>
    <scope>NUCLEOTIDE SEQUENCE</scope>
    <source>
        <strain evidence="1">171206Taipei</strain>
    </source>
</reference>
<keyword evidence="1" id="KW-0418">Kinase</keyword>
<organism evidence="1 2">
    <name type="scientific">Mycena indigotica</name>
    <dbReference type="NCBI Taxonomy" id="2126181"/>
    <lineage>
        <taxon>Eukaryota</taxon>
        <taxon>Fungi</taxon>
        <taxon>Dikarya</taxon>
        <taxon>Basidiomycota</taxon>
        <taxon>Agaricomycotina</taxon>
        <taxon>Agaricomycetes</taxon>
        <taxon>Agaricomycetidae</taxon>
        <taxon>Agaricales</taxon>
        <taxon>Marasmiineae</taxon>
        <taxon>Mycenaceae</taxon>
        <taxon>Mycena</taxon>
    </lineage>
</organism>
<dbReference type="RefSeq" id="XP_037226372.1">
    <property type="nucleotide sequence ID" value="XM_037358462.1"/>
</dbReference>
<dbReference type="GO" id="GO:0016301">
    <property type="term" value="F:kinase activity"/>
    <property type="evidence" value="ECO:0007669"/>
    <property type="project" value="UniProtKB-KW"/>
</dbReference>
<dbReference type="OrthoDB" id="3182677at2759"/>
<gene>
    <name evidence="1" type="ORF">MIND_00153700</name>
</gene>
<dbReference type="AlphaFoldDB" id="A0A8H6WF34"/>
<sequence length="478" mass="53150">MRLTPLEGVGSYSVTLTNLYPHGYGDDKAPFEDPASEVYTAKFVVVDGEVVGLGFFDVAIGDTTRRMRKGGSVTCTIGFISHLIDLSPLHITQSDCSSPPVTQDDLKSVLEHEIRNHVWEFSPMRFATRVCQRTRKTSADVLEVKQRMEIADDIDRADYYDLAVDEPAFQEVFEKCRKDLDTSTFISRFQAAKGGIEGKQDCTQLVAFLNACVALVKSKCPDLAETSVYSQLEFLVYGRPTQDGIEGEKPLKPDIVGVSSPDSQSSEDWRNKRFYWCPPSATEPLPPNAADIQIGIPLEVQDEWPELLRQAATYGHALFAANPLRVYALVLACNPVEWDLRFLLFHRGGLSCSKPLSLVTQRGQEEMLWIWMALFTCKTLAEETQSHCMQTLRRFCIVLCVVAVVLRTCSNFHTLTAPSPISPPSPQLVVHRLQLRPSPIPNPVQATLEDVIDQPVTAEKKGVKMAGKAKKEDVSIAA</sequence>
<protein>
    <submittedName>
        <fullName evidence="1">Pkinase-fungal domain-containing protein</fullName>
    </submittedName>
</protein>
<keyword evidence="1" id="KW-0808">Transferase</keyword>
<dbReference type="EMBL" id="JACAZF010000001">
    <property type="protein sequence ID" value="KAF7316349.1"/>
    <property type="molecule type" value="Genomic_DNA"/>
</dbReference>